<protein>
    <submittedName>
        <fullName evidence="1">Uncharacterized protein</fullName>
    </submittedName>
</protein>
<dbReference type="Proteomes" id="UP001583177">
    <property type="component" value="Unassembled WGS sequence"/>
</dbReference>
<proteinExistence type="predicted"/>
<keyword evidence="2" id="KW-1185">Reference proteome</keyword>
<gene>
    <name evidence="1" type="ORF">Daus18300_003298</name>
</gene>
<reference evidence="1 2" key="1">
    <citation type="journal article" date="2024" name="IMA Fungus">
        <title>IMA Genome - F19 : A genome assembly and annotation guide to empower mycologists, including annotated draft genome sequences of Ceratocystis pirilliformis, Diaporthe australafricana, Fusarium ophioides, Paecilomyces lecythidis, and Sporothrix stenoceras.</title>
        <authorList>
            <person name="Aylward J."/>
            <person name="Wilson A.M."/>
            <person name="Visagie C.M."/>
            <person name="Spraker J."/>
            <person name="Barnes I."/>
            <person name="Buitendag C."/>
            <person name="Ceriani C."/>
            <person name="Del Mar Angel L."/>
            <person name="du Plessis D."/>
            <person name="Fuchs T."/>
            <person name="Gasser K."/>
            <person name="Kramer D."/>
            <person name="Li W."/>
            <person name="Munsamy K."/>
            <person name="Piso A."/>
            <person name="Price J.L."/>
            <person name="Sonnekus B."/>
            <person name="Thomas C."/>
            <person name="van der Nest A."/>
            <person name="van Dijk A."/>
            <person name="van Heerden A."/>
            <person name="van Vuuren N."/>
            <person name="Yilmaz N."/>
            <person name="Duong T.A."/>
            <person name="van der Merwe N.A."/>
            <person name="Wingfield M.J."/>
            <person name="Wingfield B.D."/>
        </authorList>
    </citation>
    <scope>NUCLEOTIDE SEQUENCE [LARGE SCALE GENOMIC DNA]</scope>
    <source>
        <strain evidence="1 2">CMW 18300</strain>
    </source>
</reference>
<dbReference type="EMBL" id="JAWRVE010000020">
    <property type="protein sequence ID" value="KAL1875227.1"/>
    <property type="molecule type" value="Genomic_DNA"/>
</dbReference>
<evidence type="ECO:0000313" key="2">
    <source>
        <dbReference type="Proteomes" id="UP001583177"/>
    </source>
</evidence>
<accession>A0ABR3XHN5</accession>
<sequence>MSNEILECLVDSIGTDIEGFERSAVNDSAEQAAVFWSLMLARTALASMTPLHGLDHEKLQWRQRTVDKDIRHASAMLQLQTWPAAVAALKRVAFGAFEGEQELRRIWEEAVSSVGQ</sequence>
<comment type="caution">
    <text evidence="1">The sequence shown here is derived from an EMBL/GenBank/DDBJ whole genome shotgun (WGS) entry which is preliminary data.</text>
</comment>
<organism evidence="1 2">
    <name type="scientific">Diaporthe australafricana</name>
    <dbReference type="NCBI Taxonomy" id="127596"/>
    <lineage>
        <taxon>Eukaryota</taxon>
        <taxon>Fungi</taxon>
        <taxon>Dikarya</taxon>
        <taxon>Ascomycota</taxon>
        <taxon>Pezizomycotina</taxon>
        <taxon>Sordariomycetes</taxon>
        <taxon>Sordariomycetidae</taxon>
        <taxon>Diaporthales</taxon>
        <taxon>Diaporthaceae</taxon>
        <taxon>Diaporthe</taxon>
    </lineage>
</organism>
<evidence type="ECO:0000313" key="1">
    <source>
        <dbReference type="EMBL" id="KAL1875227.1"/>
    </source>
</evidence>
<name>A0ABR3XHN5_9PEZI</name>